<name>A0A1N7I877_9FLAO</name>
<dbReference type="FunFam" id="3.40.50.720:FF:000047">
    <property type="entry name" value="NADP-dependent L-serine/L-allo-threonine dehydrogenase"/>
    <property type="match status" value="1"/>
</dbReference>
<dbReference type="InterPro" id="IPR036291">
    <property type="entry name" value="NAD(P)-bd_dom_sf"/>
</dbReference>
<evidence type="ECO:0000313" key="5">
    <source>
        <dbReference type="Proteomes" id="UP000186373"/>
    </source>
</evidence>
<evidence type="ECO:0000256" key="3">
    <source>
        <dbReference type="RuleBase" id="RU000363"/>
    </source>
</evidence>
<keyword evidence="5" id="KW-1185">Reference proteome</keyword>
<dbReference type="InterPro" id="IPR020904">
    <property type="entry name" value="Sc_DH/Rdtase_CS"/>
</dbReference>
<dbReference type="PANTHER" id="PTHR44196:SF1">
    <property type="entry name" value="DEHYDROGENASE_REDUCTASE SDR FAMILY MEMBER 7B"/>
    <property type="match status" value="1"/>
</dbReference>
<dbReference type="PRINTS" id="PR00081">
    <property type="entry name" value="GDHRDH"/>
</dbReference>
<dbReference type="OrthoDB" id="9775296at2"/>
<dbReference type="PROSITE" id="PS00061">
    <property type="entry name" value="ADH_SHORT"/>
    <property type="match status" value="1"/>
</dbReference>
<gene>
    <name evidence="4" type="ORF">SAMN05421639_102577</name>
</gene>
<proteinExistence type="inferred from homology"/>
<keyword evidence="2" id="KW-0560">Oxidoreductase</keyword>
<dbReference type="GO" id="GO:0016020">
    <property type="term" value="C:membrane"/>
    <property type="evidence" value="ECO:0007669"/>
    <property type="project" value="TreeGrafter"/>
</dbReference>
<dbReference type="PRINTS" id="PR00080">
    <property type="entry name" value="SDRFAMILY"/>
</dbReference>
<dbReference type="Pfam" id="PF00106">
    <property type="entry name" value="adh_short"/>
    <property type="match status" value="1"/>
</dbReference>
<dbReference type="InterPro" id="IPR002347">
    <property type="entry name" value="SDR_fam"/>
</dbReference>
<sequence length="244" mass="26125">MKNTVTVITGASSGIGAATAEKIAEAGGKVVLVARDEKKLLSLVDKIKKEGGEAYFQVADVSELEDMKRVSDYCKAEVGKVNNLVNNAGLMLFSYWKDAVVEDWNKMIDTNIKGYLHSIAAFLPDLIDQKSGHILNMSSVAGIHTGDASGVYSATKFFIRGMTESLRKEVGTQYNIQVSMVSPGVIDTGWADKIENKAGSELAKELNKGAIKPDVIANAVVFALSQPNGVAVNDIVVSPTGQNW</sequence>
<reference evidence="5" key="1">
    <citation type="submission" date="2017-01" db="EMBL/GenBank/DDBJ databases">
        <authorList>
            <person name="Varghese N."/>
            <person name="Submissions S."/>
        </authorList>
    </citation>
    <scope>NUCLEOTIDE SEQUENCE [LARGE SCALE GENOMIC DNA]</scope>
    <source>
        <strain evidence="5">DSM 17126</strain>
    </source>
</reference>
<dbReference type="Proteomes" id="UP000186373">
    <property type="component" value="Unassembled WGS sequence"/>
</dbReference>
<comment type="similarity">
    <text evidence="1 3">Belongs to the short-chain dehydrogenases/reductases (SDR) family.</text>
</comment>
<evidence type="ECO:0000313" key="4">
    <source>
        <dbReference type="EMBL" id="SIS33296.1"/>
    </source>
</evidence>
<evidence type="ECO:0000256" key="1">
    <source>
        <dbReference type="ARBA" id="ARBA00006484"/>
    </source>
</evidence>
<dbReference type="GO" id="GO:0016616">
    <property type="term" value="F:oxidoreductase activity, acting on the CH-OH group of donors, NAD or NADP as acceptor"/>
    <property type="evidence" value="ECO:0007669"/>
    <property type="project" value="UniProtKB-ARBA"/>
</dbReference>
<dbReference type="PANTHER" id="PTHR44196">
    <property type="entry name" value="DEHYDROGENASE/REDUCTASE SDR FAMILY MEMBER 7B"/>
    <property type="match status" value="1"/>
</dbReference>
<dbReference type="SUPFAM" id="SSF51735">
    <property type="entry name" value="NAD(P)-binding Rossmann-fold domains"/>
    <property type="match status" value="1"/>
</dbReference>
<dbReference type="EMBL" id="FTNY01000002">
    <property type="protein sequence ID" value="SIS33296.1"/>
    <property type="molecule type" value="Genomic_DNA"/>
</dbReference>
<dbReference type="Gene3D" id="3.40.50.720">
    <property type="entry name" value="NAD(P)-binding Rossmann-like Domain"/>
    <property type="match status" value="1"/>
</dbReference>
<protein>
    <submittedName>
        <fullName evidence="4">NADP-dependent 3-hydroxy acid dehydrogenase YdfG</fullName>
    </submittedName>
</protein>
<organism evidence="4 5">
    <name type="scientific">Chryseobacterium shigense</name>
    <dbReference type="NCBI Taxonomy" id="297244"/>
    <lineage>
        <taxon>Bacteria</taxon>
        <taxon>Pseudomonadati</taxon>
        <taxon>Bacteroidota</taxon>
        <taxon>Flavobacteriia</taxon>
        <taxon>Flavobacteriales</taxon>
        <taxon>Weeksellaceae</taxon>
        <taxon>Chryseobacterium group</taxon>
        <taxon>Chryseobacterium</taxon>
    </lineage>
</organism>
<accession>A0A1N7I877</accession>
<evidence type="ECO:0000256" key="2">
    <source>
        <dbReference type="ARBA" id="ARBA00023002"/>
    </source>
</evidence>
<dbReference type="RefSeq" id="WP_076506331.1">
    <property type="nucleotide sequence ID" value="NZ_FTNY01000002.1"/>
</dbReference>
<dbReference type="AlphaFoldDB" id="A0A1N7I877"/>